<dbReference type="GO" id="GO:0003676">
    <property type="term" value="F:nucleic acid binding"/>
    <property type="evidence" value="ECO:0007669"/>
    <property type="project" value="InterPro"/>
</dbReference>
<proteinExistence type="predicted"/>
<name>A0AA38ILE3_9CUCU</name>
<sequence length="402" mass="45261">MNLKDNCAICRVPMLRKGVARLLPCRHLFHTNCLQPLNGLNQDHVCPLCRTEVDNTEIIERKSYKKNSSQDRERIVTCANRGDNWTALATTLGINYKTASHWVHSGRPLMLQKGGIKPKVLTGQQIDNIIEWVEEDSSRRLKQLKDKVLQHFRQIVSISTIGNYLEGRIFTVKGVHRQSVFMNTPENKRKRAEYVENLNRYIQQGKQIVWIDETNFNLFCRRTRGRARVGNRAVQHLPVARGPNVHLIGAIAAAGVVQMERRRASFTALLANEWVRRLLEEWQAMGNEIADLVLVSDNAPCHSSLEEAVNGTGATLLRLGPYSPMLNPIENIWSKIKTYAKTHLRVPVVAPPGVVEQRLVYLEEIIDAAKETVVGGDCAGAAQHSTVHHAAALAMQDMQVGR</sequence>
<dbReference type="SMART" id="SM00184">
    <property type="entry name" value="RING"/>
    <property type="match status" value="1"/>
</dbReference>
<dbReference type="Pfam" id="PF13639">
    <property type="entry name" value="zf-RING_2"/>
    <property type="match status" value="1"/>
</dbReference>
<keyword evidence="2 4" id="KW-0863">Zinc-finger</keyword>
<keyword evidence="7" id="KW-1185">Reference proteome</keyword>
<dbReference type="AlphaFoldDB" id="A0AA38ILE3"/>
<dbReference type="Proteomes" id="UP001168821">
    <property type="component" value="Unassembled WGS sequence"/>
</dbReference>
<feature type="domain" description="RING-type" evidence="5">
    <location>
        <begin position="7"/>
        <end position="50"/>
    </location>
</feature>
<dbReference type="PANTHER" id="PTHR46564">
    <property type="entry name" value="TRANSPOSASE"/>
    <property type="match status" value="1"/>
</dbReference>
<dbReference type="InterPro" id="IPR001841">
    <property type="entry name" value="Znf_RING"/>
</dbReference>
<dbReference type="InterPro" id="IPR009057">
    <property type="entry name" value="Homeodomain-like_sf"/>
</dbReference>
<keyword evidence="2 4" id="KW-0479">Metal-binding</keyword>
<accession>A0AA38ILE3</accession>
<evidence type="ECO:0000313" key="6">
    <source>
        <dbReference type="EMBL" id="KAJ3659040.1"/>
    </source>
</evidence>
<dbReference type="InterPro" id="IPR036397">
    <property type="entry name" value="RNaseH_sf"/>
</dbReference>
<evidence type="ECO:0000313" key="7">
    <source>
        <dbReference type="Proteomes" id="UP001168821"/>
    </source>
</evidence>
<evidence type="ECO:0000256" key="1">
    <source>
        <dbReference type="ARBA" id="ARBA00004123"/>
    </source>
</evidence>
<dbReference type="Pfam" id="PF13358">
    <property type="entry name" value="DDE_3"/>
    <property type="match status" value="1"/>
</dbReference>
<dbReference type="SUPFAM" id="SSF57850">
    <property type="entry name" value="RING/U-box"/>
    <property type="match status" value="1"/>
</dbReference>
<evidence type="ECO:0000259" key="5">
    <source>
        <dbReference type="PROSITE" id="PS50089"/>
    </source>
</evidence>
<dbReference type="PANTHER" id="PTHR46564:SF1">
    <property type="entry name" value="TRANSPOSASE"/>
    <property type="match status" value="1"/>
</dbReference>
<dbReference type="GO" id="GO:0008270">
    <property type="term" value="F:zinc ion binding"/>
    <property type="evidence" value="ECO:0007669"/>
    <property type="project" value="UniProtKB-KW"/>
</dbReference>
<comment type="subcellular location">
    <subcellularLocation>
        <location evidence="1">Nucleus</location>
    </subcellularLocation>
</comment>
<reference evidence="6" key="1">
    <citation type="journal article" date="2023" name="G3 (Bethesda)">
        <title>Whole genome assemblies of Zophobas morio and Tenebrio molitor.</title>
        <authorList>
            <person name="Kaur S."/>
            <person name="Stinson S.A."/>
            <person name="diCenzo G.C."/>
        </authorList>
    </citation>
    <scope>NUCLEOTIDE SEQUENCE</scope>
    <source>
        <strain evidence="6">QUZm001</strain>
    </source>
</reference>
<dbReference type="NCBIfam" id="NF033545">
    <property type="entry name" value="transpos_IS630"/>
    <property type="match status" value="1"/>
</dbReference>
<dbReference type="SUPFAM" id="SSF46689">
    <property type="entry name" value="Homeodomain-like"/>
    <property type="match status" value="1"/>
</dbReference>
<dbReference type="EMBL" id="JALNTZ010000003">
    <property type="protein sequence ID" value="KAJ3659040.1"/>
    <property type="molecule type" value="Genomic_DNA"/>
</dbReference>
<dbReference type="PROSITE" id="PS50089">
    <property type="entry name" value="ZF_RING_2"/>
    <property type="match status" value="1"/>
</dbReference>
<protein>
    <recommendedName>
        <fullName evidence="5">RING-type domain-containing protein</fullName>
    </recommendedName>
</protein>
<comment type="caution">
    <text evidence="6">The sequence shown here is derived from an EMBL/GenBank/DDBJ whole genome shotgun (WGS) entry which is preliminary data.</text>
</comment>
<dbReference type="Gene3D" id="3.30.40.10">
    <property type="entry name" value="Zinc/RING finger domain, C3HC4 (zinc finger)"/>
    <property type="match status" value="1"/>
</dbReference>
<keyword evidence="3" id="KW-0862">Zinc</keyword>
<evidence type="ECO:0000256" key="3">
    <source>
        <dbReference type="ARBA" id="ARBA00022833"/>
    </source>
</evidence>
<gene>
    <name evidence="6" type="ORF">Zmor_010749</name>
</gene>
<dbReference type="InterPro" id="IPR047655">
    <property type="entry name" value="Transpos_IS630-like"/>
</dbReference>
<dbReference type="Gene3D" id="3.30.420.10">
    <property type="entry name" value="Ribonuclease H-like superfamily/Ribonuclease H"/>
    <property type="match status" value="1"/>
</dbReference>
<dbReference type="GO" id="GO:0005634">
    <property type="term" value="C:nucleus"/>
    <property type="evidence" value="ECO:0007669"/>
    <property type="project" value="UniProtKB-SubCell"/>
</dbReference>
<evidence type="ECO:0000256" key="4">
    <source>
        <dbReference type="PROSITE-ProRule" id="PRU00175"/>
    </source>
</evidence>
<organism evidence="6 7">
    <name type="scientific">Zophobas morio</name>
    <dbReference type="NCBI Taxonomy" id="2755281"/>
    <lineage>
        <taxon>Eukaryota</taxon>
        <taxon>Metazoa</taxon>
        <taxon>Ecdysozoa</taxon>
        <taxon>Arthropoda</taxon>
        <taxon>Hexapoda</taxon>
        <taxon>Insecta</taxon>
        <taxon>Pterygota</taxon>
        <taxon>Neoptera</taxon>
        <taxon>Endopterygota</taxon>
        <taxon>Coleoptera</taxon>
        <taxon>Polyphaga</taxon>
        <taxon>Cucujiformia</taxon>
        <taxon>Tenebrionidae</taxon>
        <taxon>Zophobas</taxon>
    </lineage>
</organism>
<dbReference type="InterPro" id="IPR038717">
    <property type="entry name" value="Tc1-like_DDE_dom"/>
</dbReference>
<evidence type="ECO:0000256" key="2">
    <source>
        <dbReference type="ARBA" id="ARBA00022771"/>
    </source>
</evidence>
<dbReference type="InterPro" id="IPR013083">
    <property type="entry name" value="Znf_RING/FYVE/PHD"/>
</dbReference>